<dbReference type="PRINTS" id="PR00420">
    <property type="entry name" value="RNGMNOXGNASE"/>
</dbReference>
<dbReference type="PANTHER" id="PTHR43747">
    <property type="entry name" value="FAD-BINDING PROTEIN"/>
    <property type="match status" value="1"/>
</dbReference>
<dbReference type="PANTHER" id="PTHR43747:SF1">
    <property type="entry name" value="SLR1998 PROTEIN"/>
    <property type="match status" value="1"/>
</dbReference>
<dbReference type="InterPro" id="IPR050816">
    <property type="entry name" value="Flavin-dep_Halogenase_NPB"/>
</dbReference>
<dbReference type="SUPFAM" id="SSF51905">
    <property type="entry name" value="FAD/NAD(P)-binding domain"/>
    <property type="match status" value="1"/>
</dbReference>
<dbReference type="OrthoDB" id="9799983at2"/>
<sequence>MFDIAVAGAGPAGAVAALTAARAGAHVLLIDEPTYRRVDVGETLPPLAGPVLRALGLNALLESDLPRLDTVQSVWTETQTNERSSLFNARGAGWRLNRRRFARGFAEELSSAGVTIWENSALLDIEATRSQWLLHLRISNAPQEVRALGVIDATGRSAKVARKLGVTRVRRDRLVGALLEHPGIEIAENMLCVEAASYGWWYTVATRSGSRVFGLLTDDDILRALDARAALSWWRLLDDTAAIARMAAPALRHKPVIVPAGGSRLSQFVGPRWIAAGDAAIAFDPLSSQGVTTALMTGYRAAVSLLRELDGQPSGREEYTNFLLRIDADYQAERIRHYRANPRFVTEPFWSRRQTDSLA</sequence>
<dbReference type="Pfam" id="PF12831">
    <property type="entry name" value="FAD_oxidored"/>
    <property type="match status" value="1"/>
</dbReference>
<dbReference type="InterPro" id="IPR036188">
    <property type="entry name" value="FAD/NAD-bd_sf"/>
</dbReference>
<dbReference type="RefSeq" id="WP_128778028.1">
    <property type="nucleotide sequence ID" value="NZ_RYFI01000012.1"/>
</dbReference>
<dbReference type="Proteomes" id="UP000289708">
    <property type="component" value="Unassembled WGS sequence"/>
</dbReference>
<dbReference type="Gene3D" id="3.30.9.100">
    <property type="match status" value="1"/>
</dbReference>
<dbReference type="EMBL" id="RYFI01000012">
    <property type="protein sequence ID" value="RXF72866.1"/>
    <property type="molecule type" value="Genomic_DNA"/>
</dbReference>
<gene>
    <name evidence="1" type="ORF">EK403_13645</name>
</gene>
<dbReference type="AlphaFoldDB" id="A0A4Q0MIU8"/>
<accession>A0A4Q0MIU8</accession>
<organism evidence="1 2">
    <name type="scientific">Hansschlegelia zhihuaiae</name>
    <dbReference type="NCBI Taxonomy" id="405005"/>
    <lineage>
        <taxon>Bacteria</taxon>
        <taxon>Pseudomonadati</taxon>
        <taxon>Pseudomonadota</taxon>
        <taxon>Alphaproteobacteria</taxon>
        <taxon>Hyphomicrobiales</taxon>
        <taxon>Methylopilaceae</taxon>
        <taxon>Hansschlegelia</taxon>
    </lineage>
</organism>
<dbReference type="Gene3D" id="3.50.50.60">
    <property type="entry name" value="FAD/NAD(P)-binding domain"/>
    <property type="match status" value="1"/>
</dbReference>
<reference evidence="1 2" key="1">
    <citation type="submission" date="2018-12" db="EMBL/GenBank/DDBJ databases">
        <title>bacterium Hansschlegelia zhihuaiae S113.</title>
        <authorList>
            <person name="He J."/>
        </authorList>
    </citation>
    <scope>NUCLEOTIDE SEQUENCE [LARGE SCALE GENOMIC DNA]</scope>
    <source>
        <strain evidence="1 2">S 113</strain>
    </source>
</reference>
<keyword evidence="2" id="KW-1185">Reference proteome</keyword>
<protein>
    <submittedName>
        <fullName evidence="1">FAD-dependent oxidoreductase</fullName>
    </submittedName>
</protein>
<name>A0A4Q0MIU8_9HYPH</name>
<evidence type="ECO:0000313" key="2">
    <source>
        <dbReference type="Proteomes" id="UP000289708"/>
    </source>
</evidence>
<proteinExistence type="predicted"/>
<evidence type="ECO:0000313" key="1">
    <source>
        <dbReference type="EMBL" id="RXF72866.1"/>
    </source>
</evidence>
<comment type="caution">
    <text evidence="1">The sequence shown here is derived from an EMBL/GenBank/DDBJ whole genome shotgun (WGS) entry which is preliminary data.</text>
</comment>